<keyword evidence="3" id="KW-1185">Reference proteome</keyword>
<comment type="caution">
    <text evidence="2">The sequence shown here is derived from an EMBL/GenBank/DDBJ whole genome shotgun (WGS) entry which is preliminary data.</text>
</comment>
<feature type="compositionally biased region" description="Basic residues" evidence="1">
    <location>
        <begin position="52"/>
        <end position="68"/>
    </location>
</feature>
<accession>A0A9W9VBQ3</accession>
<dbReference type="EMBL" id="JAPZBU010000012">
    <property type="protein sequence ID" value="KAJ5376107.1"/>
    <property type="molecule type" value="Genomic_DNA"/>
</dbReference>
<evidence type="ECO:0000313" key="3">
    <source>
        <dbReference type="Proteomes" id="UP001147747"/>
    </source>
</evidence>
<protein>
    <submittedName>
        <fullName evidence="2">Uncharacterized protein</fullName>
    </submittedName>
</protein>
<dbReference type="AlphaFoldDB" id="A0A9W9VBQ3"/>
<reference evidence="2" key="1">
    <citation type="submission" date="2022-12" db="EMBL/GenBank/DDBJ databases">
        <authorList>
            <person name="Petersen C."/>
        </authorList>
    </citation>
    <scope>NUCLEOTIDE SEQUENCE</scope>
    <source>
        <strain evidence="2">IBT 29677</strain>
    </source>
</reference>
<dbReference type="GeneID" id="81376610"/>
<feature type="compositionally biased region" description="Basic and acidic residues" evidence="1">
    <location>
        <begin position="42"/>
        <end position="51"/>
    </location>
</feature>
<dbReference type="Proteomes" id="UP001147747">
    <property type="component" value="Unassembled WGS sequence"/>
</dbReference>
<sequence length="119" mass="13600">MYRHFCTIHGLNHSHDTALCHELETLATVTARAIRAALAIPPKREMTEAQRQKKREKQRARRHRRRAEKMKEQKTPSGAEVTEPPPATDPLPQGLPLPTCLPYRTLVKVEDGVDTKFKL</sequence>
<gene>
    <name evidence="2" type="ORF">N7509_012993</name>
</gene>
<proteinExistence type="predicted"/>
<evidence type="ECO:0000256" key="1">
    <source>
        <dbReference type="SAM" id="MobiDB-lite"/>
    </source>
</evidence>
<evidence type="ECO:0000313" key="2">
    <source>
        <dbReference type="EMBL" id="KAJ5376107.1"/>
    </source>
</evidence>
<feature type="region of interest" description="Disordered" evidence="1">
    <location>
        <begin position="41"/>
        <end position="96"/>
    </location>
</feature>
<feature type="compositionally biased region" description="Pro residues" evidence="1">
    <location>
        <begin position="83"/>
        <end position="95"/>
    </location>
</feature>
<organism evidence="2 3">
    <name type="scientific">Penicillium cosmopolitanum</name>
    <dbReference type="NCBI Taxonomy" id="1131564"/>
    <lineage>
        <taxon>Eukaryota</taxon>
        <taxon>Fungi</taxon>
        <taxon>Dikarya</taxon>
        <taxon>Ascomycota</taxon>
        <taxon>Pezizomycotina</taxon>
        <taxon>Eurotiomycetes</taxon>
        <taxon>Eurotiomycetidae</taxon>
        <taxon>Eurotiales</taxon>
        <taxon>Aspergillaceae</taxon>
        <taxon>Penicillium</taxon>
    </lineage>
</organism>
<reference evidence="2" key="2">
    <citation type="journal article" date="2023" name="IMA Fungus">
        <title>Comparative genomic study of the Penicillium genus elucidates a diverse pangenome and 15 lateral gene transfer events.</title>
        <authorList>
            <person name="Petersen C."/>
            <person name="Sorensen T."/>
            <person name="Nielsen M.R."/>
            <person name="Sondergaard T.E."/>
            <person name="Sorensen J.L."/>
            <person name="Fitzpatrick D.A."/>
            <person name="Frisvad J.C."/>
            <person name="Nielsen K.L."/>
        </authorList>
    </citation>
    <scope>NUCLEOTIDE SEQUENCE</scope>
    <source>
        <strain evidence="2">IBT 29677</strain>
    </source>
</reference>
<dbReference type="RefSeq" id="XP_056481137.1">
    <property type="nucleotide sequence ID" value="XM_056637630.1"/>
</dbReference>
<name>A0A9W9VBQ3_9EURO</name>